<dbReference type="EMBL" id="KL402752">
    <property type="protein sequence ID" value="KEH17276.1"/>
    <property type="molecule type" value="Genomic_DNA"/>
</dbReference>
<organism evidence="1 3">
    <name type="scientific">Medicago truncatula</name>
    <name type="common">Barrel medic</name>
    <name type="synonym">Medicago tribuloides</name>
    <dbReference type="NCBI Taxonomy" id="3880"/>
    <lineage>
        <taxon>Eukaryota</taxon>
        <taxon>Viridiplantae</taxon>
        <taxon>Streptophyta</taxon>
        <taxon>Embryophyta</taxon>
        <taxon>Tracheophyta</taxon>
        <taxon>Spermatophyta</taxon>
        <taxon>Magnoliopsida</taxon>
        <taxon>eudicotyledons</taxon>
        <taxon>Gunneridae</taxon>
        <taxon>Pentapetalae</taxon>
        <taxon>rosids</taxon>
        <taxon>fabids</taxon>
        <taxon>Fabales</taxon>
        <taxon>Fabaceae</taxon>
        <taxon>Papilionoideae</taxon>
        <taxon>50 kb inversion clade</taxon>
        <taxon>NPAAA clade</taxon>
        <taxon>Hologalegina</taxon>
        <taxon>IRL clade</taxon>
        <taxon>Trifolieae</taxon>
        <taxon>Medicago</taxon>
    </lineage>
</organism>
<keyword evidence="3" id="KW-1185">Reference proteome</keyword>
<reference evidence="1 3" key="2">
    <citation type="journal article" date="2014" name="BMC Genomics">
        <title>An improved genome release (version Mt4.0) for the model legume Medicago truncatula.</title>
        <authorList>
            <person name="Tang H."/>
            <person name="Krishnakumar V."/>
            <person name="Bidwell S."/>
            <person name="Rosen B."/>
            <person name="Chan A."/>
            <person name="Zhou S."/>
            <person name="Gentzbittel L."/>
            <person name="Childs K.L."/>
            <person name="Yandell M."/>
            <person name="Gundlach H."/>
            <person name="Mayer K.F."/>
            <person name="Schwartz D.C."/>
            <person name="Town C.D."/>
        </authorList>
    </citation>
    <scope>GENOME REANNOTATION</scope>
    <source>
        <strain evidence="1">A17</strain>
        <strain evidence="2 3">cv. Jemalong A17</strain>
    </source>
</reference>
<proteinExistence type="predicted"/>
<name>A0A072TJA4_MEDTR</name>
<reference evidence="1 3" key="1">
    <citation type="journal article" date="2011" name="Nature">
        <title>The Medicago genome provides insight into the evolution of rhizobial symbioses.</title>
        <authorList>
            <person name="Young N.D."/>
            <person name="Debelle F."/>
            <person name="Oldroyd G.E."/>
            <person name="Geurts R."/>
            <person name="Cannon S.B."/>
            <person name="Udvardi M.K."/>
            <person name="Benedito V.A."/>
            <person name="Mayer K.F."/>
            <person name="Gouzy J."/>
            <person name="Schoof H."/>
            <person name="Van de Peer Y."/>
            <person name="Proost S."/>
            <person name="Cook D.R."/>
            <person name="Meyers B.C."/>
            <person name="Spannagl M."/>
            <person name="Cheung F."/>
            <person name="De Mita S."/>
            <person name="Krishnakumar V."/>
            <person name="Gundlach H."/>
            <person name="Zhou S."/>
            <person name="Mudge J."/>
            <person name="Bharti A.K."/>
            <person name="Murray J.D."/>
            <person name="Naoumkina M.A."/>
            <person name="Rosen B."/>
            <person name="Silverstein K.A."/>
            <person name="Tang H."/>
            <person name="Rombauts S."/>
            <person name="Zhao P.X."/>
            <person name="Zhou P."/>
            <person name="Barbe V."/>
            <person name="Bardou P."/>
            <person name="Bechner M."/>
            <person name="Bellec A."/>
            <person name="Berger A."/>
            <person name="Berges H."/>
            <person name="Bidwell S."/>
            <person name="Bisseling T."/>
            <person name="Choisne N."/>
            <person name="Couloux A."/>
            <person name="Denny R."/>
            <person name="Deshpande S."/>
            <person name="Dai X."/>
            <person name="Doyle J.J."/>
            <person name="Dudez A.M."/>
            <person name="Farmer A.D."/>
            <person name="Fouteau S."/>
            <person name="Franken C."/>
            <person name="Gibelin C."/>
            <person name="Gish J."/>
            <person name="Goldstein S."/>
            <person name="Gonzalez A.J."/>
            <person name="Green P.J."/>
            <person name="Hallab A."/>
            <person name="Hartog M."/>
            <person name="Hua A."/>
            <person name="Humphray S.J."/>
            <person name="Jeong D.H."/>
            <person name="Jing Y."/>
            <person name="Jocker A."/>
            <person name="Kenton S.M."/>
            <person name="Kim D.J."/>
            <person name="Klee K."/>
            <person name="Lai H."/>
            <person name="Lang C."/>
            <person name="Lin S."/>
            <person name="Macmil S.L."/>
            <person name="Magdelenat G."/>
            <person name="Matthews L."/>
            <person name="McCorrison J."/>
            <person name="Monaghan E.L."/>
            <person name="Mun J.H."/>
            <person name="Najar F.Z."/>
            <person name="Nicholson C."/>
            <person name="Noirot C."/>
            <person name="O'Bleness M."/>
            <person name="Paule C.R."/>
            <person name="Poulain J."/>
            <person name="Prion F."/>
            <person name="Qin B."/>
            <person name="Qu C."/>
            <person name="Retzel E.F."/>
            <person name="Riddle C."/>
            <person name="Sallet E."/>
            <person name="Samain S."/>
            <person name="Samson N."/>
            <person name="Sanders I."/>
            <person name="Saurat O."/>
            <person name="Scarpelli C."/>
            <person name="Schiex T."/>
            <person name="Segurens B."/>
            <person name="Severin A.J."/>
            <person name="Sherrier D.J."/>
            <person name="Shi R."/>
            <person name="Sims S."/>
            <person name="Singer S.R."/>
            <person name="Sinharoy S."/>
            <person name="Sterck L."/>
            <person name="Viollet A."/>
            <person name="Wang B.B."/>
            <person name="Wang K."/>
            <person name="Wang M."/>
            <person name="Wang X."/>
            <person name="Warfsmann J."/>
            <person name="Weissenbach J."/>
            <person name="White D.D."/>
            <person name="White J.D."/>
            <person name="Wiley G.B."/>
            <person name="Wincker P."/>
            <person name="Xing Y."/>
            <person name="Yang L."/>
            <person name="Yao Z."/>
            <person name="Ying F."/>
            <person name="Zhai J."/>
            <person name="Zhou L."/>
            <person name="Zuber A."/>
            <person name="Denarie J."/>
            <person name="Dixon R.A."/>
            <person name="May G.D."/>
            <person name="Schwartz D.C."/>
            <person name="Rogers J."/>
            <person name="Quetier F."/>
            <person name="Town C.D."/>
            <person name="Roe B.A."/>
        </authorList>
    </citation>
    <scope>NUCLEOTIDE SEQUENCE [LARGE SCALE GENOMIC DNA]</scope>
    <source>
        <strain evidence="1">A17</strain>
        <strain evidence="2 3">cv. Jemalong A17</strain>
    </source>
</reference>
<evidence type="ECO:0000313" key="2">
    <source>
        <dbReference type="EnsemblPlants" id="KEH17276"/>
    </source>
</evidence>
<dbReference type="Proteomes" id="UP000002051">
    <property type="component" value="Unassembled WGS sequence"/>
</dbReference>
<protein>
    <submittedName>
        <fullName evidence="1 2">Uncharacterized protein</fullName>
    </submittedName>
</protein>
<dbReference type="PaxDb" id="3880-AES79402"/>
<sequence length="60" mass="7260">MGSEYICLFHEKKNLGYEKIREILISKLLIFDLTKFYNRQRTHMMEEVTCNSNIDFNLKV</sequence>
<reference evidence="2" key="3">
    <citation type="submission" date="2015-06" db="UniProtKB">
        <authorList>
            <consortium name="EnsemblPlants"/>
        </authorList>
    </citation>
    <scope>IDENTIFICATION</scope>
    <source>
        <strain evidence="2">cv. Jemalong A17</strain>
    </source>
</reference>
<dbReference type="HOGENOM" id="CLU_2945265_0_0_1"/>
<dbReference type="AlphaFoldDB" id="A0A072TJA4"/>
<evidence type="ECO:0000313" key="1">
    <source>
        <dbReference type="EMBL" id="KEH17276.1"/>
    </source>
</evidence>
<evidence type="ECO:0000313" key="3">
    <source>
        <dbReference type="Proteomes" id="UP000002051"/>
    </source>
</evidence>
<dbReference type="EnsemblPlants" id="KEH17276">
    <property type="protein sequence ID" value="KEH17276"/>
    <property type="gene ID" value="MTR_0027s0130"/>
</dbReference>
<accession>A0A072TJA4</accession>
<gene>
    <name evidence="1" type="ORF">MTR_0027s0130</name>
</gene>